<evidence type="ECO:0000256" key="1">
    <source>
        <dbReference type="SAM" id="MobiDB-lite"/>
    </source>
</evidence>
<accession>A0ABV3EUK1</accession>
<feature type="compositionally biased region" description="Pro residues" evidence="1">
    <location>
        <begin position="1"/>
        <end position="10"/>
    </location>
</feature>
<dbReference type="RefSeq" id="WP_359275158.1">
    <property type="nucleotide sequence ID" value="NZ_JBEZNA010000058.1"/>
</dbReference>
<feature type="compositionally biased region" description="Low complexity" evidence="1">
    <location>
        <begin position="11"/>
        <end position="21"/>
    </location>
</feature>
<evidence type="ECO:0000313" key="2">
    <source>
        <dbReference type="EMBL" id="MEU9579880.1"/>
    </source>
</evidence>
<evidence type="ECO:0000313" key="3">
    <source>
        <dbReference type="Proteomes" id="UP001551584"/>
    </source>
</evidence>
<organism evidence="2 3">
    <name type="scientific">Streptomyces chilikensis</name>
    <dbReference type="NCBI Taxonomy" id="1194079"/>
    <lineage>
        <taxon>Bacteria</taxon>
        <taxon>Bacillati</taxon>
        <taxon>Actinomycetota</taxon>
        <taxon>Actinomycetes</taxon>
        <taxon>Kitasatosporales</taxon>
        <taxon>Streptomycetaceae</taxon>
        <taxon>Streptomyces</taxon>
    </lineage>
</organism>
<keyword evidence="3" id="KW-1185">Reference proteome</keyword>
<protein>
    <recommendedName>
        <fullName evidence="4">Transcriptional regulator</fullName>
    </recommendedName>
</protein>
<gene>
    <name evidence="2" type="ORF">AB0D95_21850</name>
</gene>
<evidence type="ECO:0008006" key="4">
    <source>
        <dbReference type="Google" id="ProtNLM"/>
    </source>
</evidence>
<sequence>MSVPPRPTTRPSPSAAAGPGAHADDLGLYREKFRRRLPGSLEELRGPADGLVEPPLTVVWSGLRVFDLGNERQRMSLYRVVLAEGMRRDLCALLNRDVLLRLWPTLRTLVSSSVRDVWEGAFAELRDLSHLPPAAPPAVRRHRTAA</sequence>
<feature type="region of interest" description="Disordered" evidence="1">
    <location>
        <begin position="1"/>
        <end position="23"/>
    </location>
</feature>
<dbReference type="Proteomes" id="UP001551584">
    <property type="component" value="Unassembled WGS sequence"/>
</dbReference>
<reference evidence="2 3" key="1">
    <citation type="submission" date="2024-06" db="EMBL/GenBank/DDBJ databases">
        <title>The Natural Products Discovery Center: Release of the First 8490 Sequenced Strains for Exploring Actinobacteria Biosynthetic Diversity.</title>
        <authorList>
            <person name="Kalkreuter E."/>
            <person name="Kautsar S.A."/>
            <person name="Yang D."/>
            <person name="Bader C.D."/>
            <person name="Teijaro C.N."/>
            <person name="Fluegel L."/>
            <person name="Davis C.M."/>
            <person name="Simpson J.R."/>
            <person name="Lauterbach L."/>
            <person name="Steele A.D."/>
            <person name="Gui C."/>
            <person name="Meng S."/>
            <person name="Li G."/>
            <person name="Viehrig K."/>
            <person name="Ye F."/>
            <person name="Su P."/>
            <person name="Kiefer A.F."/>
            <person name="Nichols A."/>
            <person name="Cepeda A.J."/>
            <person name="Yan W."/>
            <person name="Fan B."/>
            <person name="Jiang Y."/>
            <person name="Adhikari A."/>
            <person name="Zheng C.-J."/>
            <person name="Schuster L."/>
            <person name="Cowan T.M."/>
            <person name="Smanski M.J."/>
            <person name="Chevrette M.G."/>
            <person name="De Carvalho L.P.S."/>
            <person name="Shen B."/>
        </authorList>
    </citation>
    <scope>NUCLEOTIDE SEQUENCE [LARGE SCALE GENOMIC DNA]</scope>
    <source>
        <strain evidence="2 3">NPDC048117</strain>
    </source>
</reference>
<comment type="caution">
    <text evidence="2">The sequence shown here is derived from an EMBL/GenBank/DDBJ whole genome shotgun (WGS) entry which is preliminary data.</text>
</comment>
<proteinExistence type="predicted"/>
<name>A0ABV3EUK1_9ACTN</name>
<dbReference type="EMBL" id="JBEZNA010000058">
    <property type="protein sequence ID" value="MEU9579880.1"/>
    <property type="molecule type" value="Genomic_DNA"/>
</dbReference>